<organism evidence="7 8">
    <name type="scientific">Brassica carinata</name>
    <name type="common">Ethiopian mustard</name>
    <name type="synonym">Abyssinian cabbage</name>
    <dbReference type="NCBI Taxonomy" id="52824"/>
    <lineage>
        <taxon>Eukaryota</taxon>
        <taxon>Viridiplantae</taxon>
        <taxon>Streptophyta</taxon>
        <taxon>Embryophyta</taxon>
        <taxon>Tracheophyta</taxon>
        <taxon>Spermatophyta</taxon>
        <taxon>Magnoliopsida</taxon>
        <taxon>eudicotyledons</taxon>
        <taxon>Gunneridae</taxon>
        <taxon>Pentapetalae</taxon>
        <taxon>rosids</taxon>
        <taxon>malvids</taxon>
        <taxon>Brassicales</taxon>
        <taxon>Brassicaceae</taxon>
        <taxon>Brassiceae</taxon>
        <taxon>Brassica</taxon>
    </lineage>
</organism>
<dbReference type="GO" id="GO:0005634">
    <property type="term" value="C:nucleus"/>
    <property type="evidence" value="ECO:0007669"/>
    <property type="project" value="UniProtKB-SubCell"/>
</dbReference>
<evidence type="ECO:0000256" key="3">
    <source>
        <dbReference type="ARBA" id="ARBA00023125"/>
    </source>
</evidence>
<comment type="caution">
    <text evidence="7">The sequence shown here is derived from an EMBL/GenBank/DDBJ whole genome shotgun (WGS) entry which is preliminary data.</text>
</comment>
<dbReference type="CDD" id="cd10017">
    <property type="entry name" value="B3_DNA"/>
    <property type="match status" value="1"/>
</dbReference>
<keyword evidence="8" id="KW-1185">Reference proteome</keyword>
<comment type="subcellular location">
    <subcellularLocation>
        <location evidence="1">Nucleus</location>
    </subcellularLocation>
</comment>
<evidence type="ECO:0008006" key="9">
    <source>
        <dbReference type="Google" id="ProtNLM"/>
    </source>
</evidence>
<dbReference type="Gene3D" id="2.40.330.10">
    <property type="entry name" value="DNA-binding pseudobarrel domain"/>
    <property type="match status" value="1"/>
</dbReference>
<feature type="compositionally biased region" description="Basic and acidic residues" evidence="6">
    <location>
        <begin position="366"/>
        <end position="381"/>
    </location>
</feature>
<dbReference type="GO" id="GO:0003677">
    <property type="term" value="F:DNA binding"/>
    <property type="evidence" value="ECO:0007669"/>
    <property type="project" value="UniProtKB-KW"/>
</dbReference>
<dbReference type="InterPro" id="IPR005508">
    <property type="entry name" value="At2g31720-like"/>
</dbReference>
<feature type="region of interest" description="Disordered" evidence="6">
    <location>
        <begin position="57"/>
        <end position="78"/>
    </location>
</feature>
<dbReference type="InterPro" id="IPR015300">
    <property type="entry name" value="DNA-bd_pseudobarrel_sf"/>
</dbReference>
<evidence type="ECO:0000256" key="4">
    <source>
        <dbReference type="ARBA" id="ARBA00023163"/>
    </source>
</evidence>
<evidence type="ECO:0000256" key="6">
    <source>
        <dbReference type="SAM" id="MobiDB-lite"/>
    </source>
</evidence>
<feature type="region of interest" description="Disordered" evidence="6">
    <location>
        <begin position="357"/>
        <end position="381"/>
    </location>
</feature>
<feature type="compositionally biased region" description="Polar residues" evidence="6">
    <location>
        <begin position="64"/>
        <end position="77"/>
    </location>
</feature>
<evidence type="ECO:0000256" key="5">
    <source>
        <dbReference type="ARBA" id="ARBA00023242"/>
    </source>
</evidence>
<dbReference type="Pfam" id="PF03754">
    <property type="entry name" value="At2g31720-like"/>
    <property type="match status" value="1"/>
</dbReference>
<dbReference type="PANTHER" id="PTHR31541:SF61">
    <property type="entry name" value="TF-B3 DOMAIN-CONTAINING PROTEIN"/>
    <property type="match status" value="1"/>
</dbReference>
<dbReference type="AlphaFoldDB" id="A0A8X7WBH8"/>
<evidence type="ECO:0000256" key="2">
    <source>
        <dbReference type="ARBA" id="ARBA00023015"/>
    </source>
</evidence>
<dbReference type="OrthoDB" id="1068833at2759"/>
<sequence length="381" mass="42993">MADADDNRAEDSYMGENICLDLLGLIRGSYGEDETKSVRGKEEDDSVSTELCLGKRKIDDGRKNQQNPTNYWRQDNASSSSSLSLSLVVSEEPIRAEPLREVNPPAEKERGVTPPEWLVNLMRILRCANAKLVIDKMVQRSDVNANQGRLLIPFNQIIDMDFLNEAELNIIDEHQREDNNKRGLDVIVVASDGTKWNASLRRWNMTCPNYALCSGWNAVVRDAELENKVGQIFSLWSFHSQDGTKLYLAFFHQPPPRELSPCEVALRQLPRVPTGIRTRLVCVPSPQRVSEVLDLINQLLGQETAPLEAEQEMHDRRTSLESVTETTTTVDLELRLGPSVDLNIPLAPMRTEVASLEAVQETSQESARETTRVDPELRLFQ</sequence>
<dbReference type="SUPFAM" id="SSF101936">
    <property type="entry name" value="DNA-binding pseudobarrel domain"/>
    <property type="match status" value="1"/>
</dbReference>
<dbReference type="PANTHER" id="PTHR31541">
    <property type="entry name" value="B3 DOMAIN PLANT PROTEIN-RELATED"/>
    <property type="match status" value="1"/>
</dbReference>
<keyword evidence="2" id="KW-0805">Transcription regulation</keyword>
<keyword evidence="3" id="KW-0238">DNA-binding</keyword>
<protein>
    <recommendedName>
        <fullName evidence="9">TF-B3 domain-containing protein</fullName>
    </recommendedName>
</protein>
<name>A0A8X7WBH8_BRACI</name>
<evidence type="ECO:0000313" key="7">
    <source>
        <dbReference type="EMBL" id="KAG2327693.1"/>
    </source>
</evidence>
<evidence type="ECO:0000313" key="8">
    <source>
        <dbReference type="Proteomes" id="UP000886595"/>
    </source>
</evidence>
<gene>
    <name evidence="7" type="ORF">Bca52824_010421</name>
</gene>
<keyword evidence="4" id="KW-0804">Transcription</keyword>
<reference evidence="7 8" key="1">
    <citation type="submission" date="2020-02" db="EMBL/GenBank/DDBJ databases">
        <authorList>
            <person name="Ma Q."/>
            <person name="Huang Y."/>
            <person name="Song X."/>
            <person name="Pei D."/>
        </authorList>
    </citation>
    <scope>NUCLEOTIDE SEQUENCE [LARGE SCALE GENOMIC DNA]</scope>
    <source>
        <strain evidence="7">Sxm20200214</strain>
        <tissue evidence="7">Leaf</tissue>
    </source>
</reference>
<dbReference type="EMBL" id="JAAMPC010000002">
    <property type="protein sequence ID" value="KAG2327693.1"/>
    <property type="molecule type" value="Genomic_DNA"/>
</dbReference>
<accession>A0A8X7WBH8</accession>
<dbReference type="InterPro" id="IPR003340">
    <property type="entry name" value="B3_DNA-bd"/>
</dbReference>
<keyword evidence="5" id="KW-0539">Nucleus</keyword>
<evidence type="ECO:0000256" key="1">
    <source>
        <dbReference type="ARBA" id="ARBA00004123"/>
    </source>
</evidence>
<dbReference type="Proteomes" id="UP000886595">
    <property type="component" value="Unassembled WGS sequence"/>
</dbReference>
<proteinExistence type="predicted"/>